<keyword evidence="3" id="KW-1185">Reference proteome</keyword>
<feature type="compositionally biased region" description="Low complexity" evidence="1">
    <location>
        <begin position="775"/>
        <end position="785"/>
    </location>
</feature>
<feature type="compositionally biased region" description="Pro residues" evidence="1">
    <location>
        <begin position="124"/>
        <end position="133"/>
    </location>
</feature>
<evidence type="ECO:0000256" key="1">
    <source>
        <dbReference type="SAM" id="MobiDB-lite"/>
    </source>
</evidence>
<organism evidence="2 3">
    <name type="scientific">Mycena alexandri</name>
    <dbReference type="NCBI Taxonomy" id="1745969"/>
    <lineage>
        <taxon>Eukaryota</taxon>
        <taxon>Fungi</taxon>
        <taxon>Dikarya</taxon>
        <taxon>Basidiomycota</taxon>
        <taxon>Agaricomycotina</taxon>
        <taxon>Agaricomycetes</taxon>
        <taxon>Agaricomycetidae</taxon>
        <taxon>Agaricales</taxon>
        <taxon>Marasmiineae</taxon>
        <taxon>Mycenaceae</taxon>
        <taxon>Mycena</taxon>
    </lineage>
</organism>
<feature type="compositionally biased region" description="Gly residues" evidence="1">
    <location>
        <begin position="786"/>
        <end position="796"/>
    </location>
</feature>
<feature type="compositionally biased region" description="Pro residues" evidence="1">
    <location>
        <begin position="370"/>
        <end position="385"/>
    </location>
</feature>
<feature type="compositionally biased region" description="Basic and acidic residues" evidence="1">
    <location>
        <begin position="190"/>
        <end position="200"/>
    </location>
</feature>
<feature type="compositionally biased region" description="Polar residues" evidence="1">
    <location>
        <begin position="671"/>
        <end position="680"/>
    </location>
</feature>
<protein>
    <submittedName>
        <fullName evidence="2">Uncharacterized protein</fullName>
    </submittedName>
</protein>
<dbReference type="Proteomes" id="UP001218188">
    <property type="component" value="Unassembled WGS sequence"/>
</dbReference>
<feature type="region of interest" description="Disordered" evidence="1">
    <location>
        <begin position="530"/>
        <end position="567"/>
    </location>
</feature>
<feature type="compositionally biased region" description="Polar residues" evidence="1">
    <location>
        <begin position="704"/>
        <end position="724"/>
    </location>
</feature>
<gene>
    <name evidence="2" type="ORF">C8F04DRAFT_1157000</name>
</gene>
<proteinExistence type="predicted"/>
<feature type="compositionally biased region" description="Low complexity" evidence="1">
    <location>
        <begin position="530"/>
        <end position="547"/>
    </location>
</feature>
<name>A0AAD6RXJ1_9AGAR</name>
<dbReference type="AlphaFoldDB" id="A0AAD6RXJ1"/>
<feature type="compositionally biased region" description="Basic and acidic residues" evidence="1">
    <location>
        <begin position="87"/>
        <end position="97"/>
    </location>
</feature>
<reference evidence="2" key="1">
    <citation type="submission" date="2023-03" db="EMBL/GenBank/DDBJ databases">
        <title>Massive genome expansion in bonnet fungi (Mycena s.s.) driven by repeated elements and novel gene families across ecological guilds.</title>
        <authorList>
            <consortium name="Lawrence Berkeley National Laboratory"/>
            <person name="Harder C.B."/>
            <person name="Miyauchi S."/>
            <person name="Viragh M."/>
            <person name="Kuo A."/>
            <person name="Thoen E."/>
            <person name="Andreopoulos B."/>
            <person name="Lu D."/>
            <person name="Skrede I."/>
            <person name="Drula E."/>
            <person name="Henrissat B."/>
            <person name="Morin E."/>
            <person name="Kohler A."/>
            <person name="Barry K."/>
            <person name="LaButti K."/>
            <person name="Morin E."/>
            <person name="Salamov A."/>
            <person name="Lipzen A."/>
            <person name="Mereny Z."/>
            <person name="Hegedus B."/>
            <person name="Baldrian P."/>
            <person name="Stursova M."/>
            <person name="Weitz H."/>
            <person name="Taylor A."/>
            <person name="Grigoriev I.V."/>
            <person name="Nagy L.G."/>
            <person name="Martin F."/>
            <person name="Kauserud H."/>
        </authorList>
    </citation>
    <scope>NUCLEOTIDE SEQUENCE</scope>
    <source>
        <strain evidence="2">CBHHK200</strain>
    </source>
</reference>
<feature type="region of interest" description="Disordered" evidence="1">
    <location>
        <begin position="609"/>
        <end position="820"/>
    </location>
</feature>
<dbReference type="EMBL" id="JARJCM010000420">
    <property type="protein sequence ID" value="KAJ7017281.1"/>
    <property type="molecule type" value="Genomic_DNA"/>
</dbReference>
<sequence>MEEDLDVDVVGVGEVGEAPSRSERARGKSRRRERERVEEQRVQEEVCPPKMRKRWKSGAADGTPATQAASLPRTATQTQMRPPLVTDKGKSKARAQDEAMDVDVNVDVEALDGESAHSLAGRPPAAPPPPPHLQPSLPSLAAGTGTSPSTNFARLSLQSPHPGAGVPRPAWFPFGAGMDVDGLPHGDAQVVREGDEKQGGEDVEPDAAADEAVEAAASPSIRAKSPVTETPPADAGPSPAPPVRLVESAVDVDALHEDVHDVSTTSDATDYHHELDQDHDQDLLMVDGVEDPYRSSPQSPSPAPESASERGVTPEPAPRVLEEGEADDDTLLREPAVTGVVLPDWGGARSPAWGPVSPEAPAPVSLARDPTPPPAPPPAPAPPPVVKVAFKEWQARRKLERAKEEEAQEREREREKQQQQELEREREREREKEKEKEDAQGEDKENKVVAKPEDGLTRILDGIRRSAVGDKAPPDDPVRDDVVMADAAPVPRAPSPPPSAVVSVEAPTPKAKGTPLTLPAFVATGPEHLSPLSVSSSLHSRTPSPRLVNGLKREPSPLVVNEQVSPPIPNGVFKYTARTLPSLLSTTPRYPLDVDRRLAIPFATALTASPPSLATNGAFKRRGLPSQGPPPPAREWTPPSSTSHARVPSQEEGEILSPTLSAPPPLPSRFASGSQSTPRTSPFASSSGPRRPSPFGSSLGPSRTSPFASGSGPQQPSPFASSSGPPRASSFMASPVPPHTSPFASSSVPPTQPRSHQTNPMQRLPPSAPKALREAQASTAAAAAGPSGGAGRGGRFNGLVPQTMPANLLEPLPRTNRRGG</sequence>
<evidence type="ECO:0000313" key="2">
    <source>
        <dbReference type="EMBL" id="KAJ7017281.1"/>
    </source>
</evidence>
<evidence type="ECO:0000313" key="3">
    <source>
        <dbReference type="Proteomes" id="UP001218188"/>
    </source>
</evidence>
<feature type="region of interest" description="Disordered" evidence="1">
    <location>
        <begin position="1"/>
        <end position="518"/>
    </location>
</feature>
<accession>A0AAD6RXJ1</accession>
<feature type="compositionally biased region" description="Low complexity" evidence="1">
    <location>
        <begin position="8"/>
        <end position="17"/>
    </location>
</feature>
<feature type="compositionally biased region" description="Polar residues" evidence="1">
    <location>
        <begin position="144"/>
        <end position="159"/>
    </location>
</feature>
<feature type="compositionally biased region" description="Basic and acidic residues" evidence="1">
    <location>
        <begin position="269"/>
        <end position="282"/>
    </location>
</feature>
<feature type="compositionally biased region" description="Polar residues" evidence="1">
    <location>
        <begin position="742"/>
        <end position="761"/>
    </location>
</feature>
<feature type="compositionally biased region" description="Polar residues" evidence="1">
    <location>
        <begin position="64"/>
        <end position="80"/>
    </location>
</feature>
<feature type="compositionally biased region" description="Low complexity" evidence="1">
    <location>
        <begin position="500"/>
        <end position="509"/>
    </location>
</feature>
<feature type="compositionally biased region" description="Low complexity" evidence="1">
    <location>
        <begin position="681"/>
        <end position="703"/>
    </location>
</feature>
<feature type="compositionally biased region" description="Basic and acidic residues" evidence="1">
    <location>
        <begin position="20"/>
        <end position="44"/>
    </location>
</feature>
<feature type="compositionally biased region" description="Acidic residues" evidence="1">
    <location>
        <begin position="201"/>
        <end position="213"/>
    </location>
</feature>
<comment type="caution">
    <text evidence="2">The sequence shown here is derived from an EMBL/GenBank/DDBJ whole genome shotgun (WGS) entry which is preliminary data.</text>
</comment>
<feature type="compositionally biased region" description="Acidic residues" evidence="1">
    <location>
        <begin position="98"/>
        <end position="112"/>
    </location>
</feature>
<feature type="compositionally biased region" description="Basic and acidic residues" evidence="1">
    <location>
        <begin position="389"/>
        <end position="482"/>
    </location>
</feature>